<dbReference type="GO" id="GO:0051607">
    <property type="term" value="P:defense response to virus"/>
    <property type="evidence" value="ECO:0007669"/>
    <property type="project" value="UniProtKB-KW"/>
</dbReference>
<comment type="function">
    <text evidence="9">Dicer-like endonuclease involved in cleaving double-stranded RNA in the RNA interference (RNAi) pathway. Produces 21 to 25 bp dsRNAs (siRNAs) which target the selective destruction of homologous RNAs leading to sequence-specific suppression of gene expression, called post-transcriptional gene silencing (PTGS). Part of a broad host defense response against viral infection and transposons.</text>
</comment>
<evidence type="ECO:0000259" key="14">
    <source>
        <dbReference type="PROSITE" id="PS51194"/>
    </source>
</evidence>
<dbReference type="InterPro" id="IPR011545">
    <property type="entry name" value="DEAD/DEAH_box_helicase_dom"/>
</dbReference>
<evidence type="ECO:0000313" key="17">
    <source>
        <dbReference type="Proteomes" id="UP000185904"/>
    </source>
</evidence>
<keyword evidence="5" id="KW-0347">Helicase</keyword>
<accession>A0A178DBN2</accession>
<dbReference type="InterPro" id="IPR000999">
    <property type="entry name" value="RNase_III_dom"/>
</dbReference>
<feature type="region of interest" description="Disordered" evidence="11">
    <location>
        <begin position="1359"/>
        <end position="1382"/>
    </location>
</feature>
<comment type="similarity">
    <text evidence="10">Belongs to the helicase family. Dicer subfamily.</text>
</comment>
<dbReference type="InterPro" id="IPR027417">
    <property type="entry name" value="P-loop_NTPase"/>
</dbReference>
<feature type="domain" description="Helicase C-terminal" evidence="14">
    <location>
        <begin position="392"/>
        <end position="553"/>
    </location>
</feature>
<proteinExistence type="inferred from homology"/>
<dbReference type="InterPro" id="IPR036389">
    <property type="entry name" value="RNase_III_sf"/>
</dbReference>
<dbReference type="PANTHER" id="PTHR14950">
    <property type="entry name" value="DICER-RELATED"/>
    <property type="match status" value="1"/>
</dbReference>
<evidence type="ECO:0000259" key="15">
    <source>
        <dbReference type="PROSITE" id="PS51327"/>
    </source>
</evidence>
<evidence type="ECO:0000313" key="16">
    <source>
        <dbReference type="EMBL" id="OAL39176.1"/>
    </source>
</evidence>
<dbReference type="OrthoDB" id="416741at2759"/>
<dbReference type="GO" id="GO:0050688">
    <property type="term" value="P:regulation of defense response to virus"/>
    <property type="evidence" value="ECO:0007669"/>
    <property type="project" value="UniProtKB-KW"/>
</dbReference>
<feature type="domain" description="Helicase ATP-binding" evidence="13">
    <location>
        <begin position="33"/>
        <end position="225"/>
    </location>
</feature>
<reference evidence="16 17" key="1">
    <citation type="submission" date="2016-03" db="EMBL/GenBank/DDBJ databases">
        <title>The draft genome sequence of Fonsecaea nubica causative agent of cutaneous subcutaneous infection in human host.</title>
        <authorList>
            <person name="Costa F."/>
            <person name="Sybren D.H."/>
            <person name="Raittz R.T."/>
            <person name="Weiss V.A."/>
            <person name="Leao A.C."/>
            <person name="Gomes R."/>
            <person name="De Souza E.M."/>
            <person name="Pedrosa F.O."/>
            <person name="Steffens M.B."/>
            <person name="Bombassaro A."/>
            <person name="Tadra-Sfeir M.Z."/>
            <person name="Moreno L.F."/>
            <person name="Najafzadeh M.J."/>
            <person name="Felipe M.S."/>
            <person name="Teixeira M."/>
            <person name="Sun J."/>
            <person name="Xi L."/>
            <person name="Castro M.A."/>
            <person name="Vicente V.A."/>
        </authorList>
    </citation>
    <scope>NUCLEOTIDE SEQUENCE [LARGE SCALE GENOMIC DNA]</scope>
    <source>
        <strain evidence="16 17">CBS 269.64</strain>
    </source>
</reference>
<dbReference type="SMART" id="SM00487">
    <property type="entry name" value="DEXDc"/>
    <property type="match status" value="1"/>
</dbReference>
<gene>
    <name evidence="16" type="ORF">AYO20_01494</name>
</gene>
<dbReference type="Pfam" id="PF00270">
    <property type="entry name" value="DEAD"/>
    <property type="match status" value="1"/>
</dbReference>
<dbReference type="GO" id="GO:0030422">
    <property type="term" value="P:siRNA processing"/>
    <property type="evidence" value="ECO:0007669"/>
    <property type="project" value="TreeGrafter"/>
</dbReference>
<organism evidence="16 17">
    <name type="scientific">Fonsecaea nubica</name>
    <dbReference type="NCBI Taxonomy" id="856822"/>
    <lineage>
        <taxon>Eukaryota</taxon>
        <taxon>Fungi</taxon>
        <taxon>Dikarya</taxon>
        <taxon>Ascomycota</taxon>
        <taxon>Pezizomycotina</taxon>
        <taxon>Eurotiomycetes</taxon>
        <taxon>Chaetothyriomycetidae</taxon>
        <taxon>Chaetothyriales</taxon>
        <taxon>Herpotrichiellaceae</taxon>
        <taxon>Fonsecaea</taxon>
    </lineage>
</organism>
<name>A0A178DBN2_9EURO</name>
<feature type="region of interest" description="Disordered" evidence="11">
    <location>
        <begin position="1415"/>
        <end position="1466"/>
    </location>
</feature>
<feature type="compositionally biased region" description="Basic and acidic residues" evidence="11">
    <location>
        <begin position="1455"/>
        <end position="1466"/>
    </location>
</feature>
<keyword evidence="8" id="KW-0051">Antiviral defense</keyword>
<feature type="domain" description="RNase III" evidence="12">
    <location>
        <begin position="1120"/>
        <end position="1304"/>
    </location>
</feature>
<feature type="compositionally biased region" description="Basic and acidic residues" evidence="11">
    <location>
        <begin position="1438"/>
        <end position="1448"/>
    </location>
</feature>
<dbReference type="PANTHER" id="PTHR14950:SF37">
    <property type="entry name" value="ENDORIBONUCLEASE DICER"/>
    <property type="match status" value="1"/>
</dbReference>
<dbReference type="GO" id="GO:0005524">
    <property type="term" value="F:ATP binding"/>
    <property type="evidence" value="ECO:0007669"/>
    <property type="project" value="UniProtKB-KW"/>
</dbReference>
<dbReference type="Pfam" id="PF03368">
    <property type="entry name" value="Dicer_dimer"/>
    <property type="match status" value="1"/>
</dbReference>
<dbReference type="SMART" id="SM00535">
    <property type="entry name" value="RIBOc"/>
    <property type="match status" value="2"/>
</dbReference>
<evidence type="ECO:0008006" key="18">
    <source>
        <dbReference type="Google" id="ProtNLM"/>
    </source>
</evidence>
<dbReference type="RefSeq" id="XP_022504188.1">
    <property type="nucleotide sequence ID" value="XM_022639800.1"/>
</dbReference>
<dbReference type="Pfam" id="PF00636">
    <property type="entry name" value="Ribonuclease_3"/>
    <property type="match status" value="2"/>
</dbReference>
<dbReference type="GO" id="GO:0004386">
    <property type="term" value="F:helicase activity"/>
    <property type="evidence" value="ECO:0007669"/>
    <property type="project" value="UniProtKB-KW"/>
</dbReference>
<dbReference type="GO" id="GO:0004525">
    <property type="term" value="F:ribonuclease III activity"/>
    <property type="evidence" value="ECO:0007669"/>
    <property type="project" value="InterPro"/>
</dbReference>
<comment type="caution">
    <text evidence="16">The sequence shown here is derived from an EMBL/GenBank/DDBJ whole genome shotgun (WGS) entry which is preliminary data.</text>
</comment>
<feature type="region of interest" description="Disordered" evidence="11">
    <location>
        <begin position="1"/>
        <end position="23"/>
    </location>
</feature>
<protein>
    <recommendedName>
        <fullName evidence="18">Dicer-like protein 2</fullName>
    </recommendedName>
</protein>
<dbReference type="PROSITE" id="PS00517">
    <property type="entry name" value="RNASE_3_1"/>
    <property type="match status" value="2"/>
</dbReference>
<dbReference type="SUPFAM" id="SSF52540">
    <property type="entry name" value="P-loop containing nucleoside triphosphate hydrolases"/>
    <property type="match status" value="1"/>
</dbReference>
<dbReference type="PROSITE" id="PS51327">
    <property type="entry name" value="DICER_DSRBF"/>
    <property type="match status" value="1"/>
</dbReference>
<dbReference type="InterPro" id="IPR038248">
    <property type="entry name" value="Dicer_dimer_sf"/>
</dbReference>
<feature type="compositionally biased region" description="Acidic residues" evidence="11">
    <location>
        <begin position="1"/>
        <end position="18"/>
    </location>
</feature>
<evidence type="ECO:0000256" key="7">
    <source>
        <dbReference type="ARBA" id="ARBA00022884"/>
    </source>
</evidence>
<dbReference type="GeneID" id="34584918"/>
<evidence type="ECO:0000259" key="13">
    <source>
        <dbReference type="PROSITE" id="PS51192"/>
    </source>
</evidence>
<evidence type="ECO:0000259" key="12">
    <source>
        <dbReference type="PROSITE" id="PS50142"/>
    </source>
</evidence>
<dbReference type="GO" id="GO:0005634">
    <property type="term" value="C:nucleus"/>
    <property type="evidence" value="ECO:0007669"/>
    <property type="project" value="TreeGrafter"/>
</dbReference>
<evidence type="ECO:0000256" key="3">
    <source>
        <dbReference type="ARBA" id="ARBA00022741"/>
    </source>
</evidence>
<dbReference type="Gene3D" id="1.10.1520.10">
    <property type="entry name" value="Ribonuclease III domain"/>
    <property type="match status" value="2"/>
</dbReference>
<dbReference type="Pfam" id="PF00271">
    <property type="entry name" value="Helicase_C"/>
    <property type="match status" value="1"/>
</dbReference>
<dbReference type="InterPro" id="IPR001650">
    <property type="entry name" value="Helicase_C-like"/>
</dbReference>
<dbReference type="InterPro" id="IPR014001">
    <property type="entry name" value="Helicase_ATP-bd"/>
</dbReference>
<dbReference type="InterPro" id="IPR005034">
    <property type="entry name" value="Dicer_dimerisation"/>
</dbReference>
<keyword evidence="4" id="KW-0378">Hydrolase</keyword>
<evidence type="ECO:0000256" key="6">
    <source>
        <dbReference type="ARBA" id="ARBA00022840"/>
    </source>
</evidence>
<dbReference type="GO" id="GO:0005737">
    <property type="term" value="C:cytoplasm"/>
    <property type="evidence" value="ECO:0007669"/>
    <property type="project" value="TreeGrafter"/>
</dbReference>
<dbReference type="SUPFAM" id="SSF69065">
    <property type="entry name" value="RNase III domain-like"/>
    <property type="match status" value="2"/>
</dbReference>
<keyword evidence="2" id="KW-0677">Repeat</keyword>
<dbReference type="PROSITE" id="PS51192">
    <property type="entry name" value="HELICASE_ATP_BIND_1"/>
    <property type="match status" value="1"/>
</dbReference>
<dbReference type="SMART" id="SM00490">
    <property type="entry name" value="HELICc"/>
    <property type="match status" value="1"/>
</dbReference>
<keyword evidence="6" id="KW-0067">ATP-binding</keyword>
<dbReference type="Gene3D" id="3.40.50.300">
    <property type="entry name" value="P-loop containing nucleotide triphosphate hydrolases"/>
    <property type="match status" value="2"/>
</dbReference>
<dbReference type="EMBL" id="LVCJ01000006">
    <property type="protein sequence ID" value="OAL39176.1"/>
    <property type="molecule type" value="Genomic_DNA"/>
</dbReference>
<dbReference type="GO" id="GO:0003723">
    <property type="term" value="F:RNA binding"/>
    <property type="evidence" value="ECO:0007669"/>
    <property type="project" value="UniProtKB-UniRule"/>
</dbReference>
<keyword evidence="1" id="KW-0930">Antiviral protein</keyword>
<feature type="compositionally biased region" description="Basic and acidic residues" evidence="11">
    <location>
        <begin position="1415"/>
        <end position="1429"/>
    </location>
</feature>
<keyword evidence="17" id="KW-1185">Reference proteome</keyword>
<keyword evidence="3" id="KW-0547">Nucleotide-binding</keyword>
<evidence type="ECO:0000256" key="4">
    <source>
        <dbReference type="ARBA" id="ARBA00022801"/>
    </source>
</evidence>
<evidence type="ECO:0000256" key="10">
    <source>
        <dbReference type="PROSITE-ProRule" id="PRU00657"/>
    </source>
</evidence>
<evidence type="ECO:0000256" key="2">
    <source>
        <dbReference type="ARBA" id="ARBA00022737"/>
    </source>
</evidence>
<feature type="domain" description="Dicer dsRNA-binding fold" evidence="15">
    <location>
        <begin position="583"/>
        <end position="678"/>
    </location>
</feature>
<evidence type="ECO:0000256" key="8">
    <source>
        <dbReference type="ARBA" id="ARBA00023118"/>
    </source>
</evidence>
<dbReference type="PROSITE" id="PS50142">
    <property type="entry name" value="RNASE_3_2"/>
    <property type="match status" value="2"/>
</dbReference>
<evidence type="ECO:0000256" key="9">
    <source>
        <dbReference type="ARBA" id="ARBA00025403"/>
    </source>
</evidence>
<evidence type="ECO:0000256" key="11">
    <source>
        <dbReference type="SAM" id="MobiDB-lite"/>
    </source>
</evidence>
<sequence length="1466" mass="165439">MDLDSDDTWSDTSEEDESQPNPPLVSRAYQIEMFNHSMRGNVIAVMGTGSGKTQMCELTFFHHGIRHMNTCFADTDLLGKVCLIWFTAPSVVLAYQQYRFLSQQLPAFQFRLITGVDTPEKWTSKQVWDQVLHNIQVVVSTPAVLFHALNQGFVSSLAAISLLVFDEAHHGIKNSQQNEIMRVHYHPYNKPGSGVELPHILGLSASPITRSRMQEKDILERNLNAVCRSPLQQLDEYTAFLTMPELIRLTYGTAEQRPSEYYLALHSVVSAIRLDDDPIVETLRSRRNDLEAQTKLEKIFSRNCTPAMKELQTFQRSSTGIQETLGNWACDMFIKNCVEKVEMKELHTIDRPISNSSPSHNHRFIKSCLRPLHEQILSGSLTMSTEDSISPKVRVLLDFLQMKHCADLRCLVFVKERHAAWCLTEILNNHALTKGFYKAFSFVGLSNPSYKGTFDFTNLSLQLDNLERFRRGQLNICVATAVLEEGVDVPAMNLVICFDERPTFRSFVQSRGRARQSNSRFVILQDDAVKVQKWQALEKEMEQECQNTLREFEERQRIESMDESESEIFRVASTGATLTYSGARQLLSRFCAKLPRTDECEQSSPIFYLEGEPGVELVAKVVLPDTLPPSLRQAESKFTWRTERKAKQDAAFQAYLALYHAGVVTEYLLPPEWPKKEDPDGSIEKRDREYDVQNQRDPWPTLMKQWATTGRVYTHRLQVEAVDCDYPAMLLLLPQQLPRLSFPLFTAPSSRIQVSVSAGQEAHDFPTDLGRDITYLFLDTILGRRLRGLDKQQLPFLLVPDLDLPSIREWYQRVSRTTALTDFLETGSDFHKQYLVQRKREVPYVWQLDTRQDSVGRYAPQLETVDGITTIVGTKLPRRLDYLIPTRDDPVTCSATRKLLPVDECSILGLSVEYGRLMLFIPSITHMLEVALRTVEACKGPLISLGFDSIDLVSEAITTPAAGSRNYQRLEFLGDALLKFYSSLQVFVDHPNHPESYLTLYRTRIINNARLQRTTRALGLDQYITRKPFAGRQWSIGVSDPQVQAQKLPESRVSSKTLADVVEALIGAASLSGVEPGDKDAKVLSALRLFIEEISWKPLLGNIAKFELPKTSLSHKAGALQSVESLIGYSFGCHALLAQALTQSSLGGDALSSYDRLEFLGDAILDQIVNAKLFHSSLQLDPGEMTLRHHALVNHATLAFFALQTSTARHTFDVQMDVGTEQFVSVEKTETVYLPDHIRRTGTPAAPLQRRATLAAYEDVRSSILESFAIGKTFPWSELLHVGAPKCYSDIVESIIAAVFLDSQGDLTACEAVLEKMGYMALVRRLATDKDIDLHHPEELFAQLAGKYDLVAQQRTIKTKTNDKTGSKPTIDYDDGDDGSGRRSWRCKVMCEGERITFFKGATCKEEAQCRAAEKALEVARRKGVKESVKPQSDQDGGENHEAGHHDADDDEGDEHVREHNGDESR</sequence>
<dbReference type="PROSITE" id="PS51194">
    <property type="entry name" value="HELICASE_CTER"/>
    <property type="match status" value="1"/>
</dbReference>
<feature type="domain" description="RNase III" evidence="12">
    <location>
        <begin position="943"/>
        <end position="1074"/>
    </location>
</feature>
<keyword evidence="7 10" id="KW-0694">RNA-binding</keyword>
<dbReference type="CDD" id="cd00593">
    <property type="entry name" value="RIBOc"/>
    <property type="match status" value="2"/>
</dbReference>
<evidence type="ECO:0000256" key="1">
    <source>
        <dbReference type="ARBA" id="ARBA00022721"/>
    </source>
</evidence>
<evidence type="ECO:0000256" key="5">
    <source>
        <dbReference type="ARBA" id="ARBA00022806"/>
    </source>
</evidence>
<dbReference type="Gene3D" id="3.30.160.380">
    <property type="entry name" value="Dicer dimerisation domain"/>
    <property type="match status" value="1"/>
</dbReference>
<dbReference type="Proteomes" id="UP000185904">
    <property type="component" value="Unassembled WGS sequence"/>
</dbReference>